<evidence type="ECO:0000259" key="2">
    <source>
        <dbReference type="Pfam" id="PF13847"/>
    </source>
</evidence>
<dbReference type="Proteomes" id="UP000629265">
    <property type="component" value="Unassembled WGS sequence"/>
</dbReference>
<feature type="domain" description="Methyltransferase" evidence="2">
    <location>
        <begin position="32"/>
        <end position="150"/>
    </location>
</feature>
<comment type="caution">
    <text evidence="3">The sequence shown here is derived from an EMBL/GenBank/DDBJ whole genome shotgun (WGS) entry which is preliminary data.</text>
</comment>
<dbReference type="PANTHER" id="PTHR43861">
    <property type="entry name" value="TRANS-ACONITATE 2-METHYLTRANSFERASE-RELATED"/>
    <property type="match status" value="1"/>
</dbReference>
<gene>
    <name evidence="3" type="ORF">EIZ93_20830</name>
    <name evidence="4" type="ORF">IDONEFKE_05177</name>
</gene>
<dbReference type="SMR" id="A0A138XAK2"/>
<evidence type="ECO:0000313" key="6">
    <source>
        <dbReference type="Proteomes" id="UP000629265"/>
    </source>
</evidence>
<dbReference type="RefSeq" id="WP_000440491.1">
    <property type="nucleotide sequence ID" value="NZ_AP019189.1"/>
</dbReference>
<keyword evidence="3" id="KW-0808">Transferase</keyword>
<reference evidence="3 5" key="1">
    <citation type="journal article" date="2019" name="Environ. Health Perspect.">
        <title>Inter-host Transmission of Carbapenemase-Producing Escherichia coli among Humans and Backyard Animals.</title>
        <authorList>
            <person name="Li J."/>
            <person name="Bi Z."/>
            <person name="Ma S."/>
            <person name="Chen B."/>
            <person name="Cai C."/>
            <person name="He J."/>
            <person name="Schwarz S."/>
            <person name="Sun C."/>
            <person name="Zhou Y."/>
            <person name="Yin J."/>
            <person name="Hulth A."/>
            <person name="Wang Y."/>
            <person name="Shen Z."/>
            <person name="Wang S."/>
            <person name="Wu C."/>
            <person name="Nilsson L.E."/>
            <person name="Walsh T.R."/>
            <person name="Borjesson S."/>
            <person name="Shen J."/>
            <person name="Sun Q."/>
            <person name="Wang Y."/>
        </authorList>
    </citation>
    <scope>NUCLEOTIDE SEQUENCE [LARGE SCALE GENOMIC DNA]</scope>
    <source>
        <strain evidence="3 5">A016f</strain>
    </source>
</reference>
<evidence type="ECO:0000313" key="3">
    <source>
        <dbReference type="EMBL" id="MQK26690.1"/>
    </source>
</evidence>
<dbReference type="AlphaFoldDB" id="A0A138XAK2"/>
<dbReference type="CDD" id="cd02440">
    <property type="entry name" value="AdoMet_MTases"/>
    <property type="match status" value="1"/>
</dbReference>
<dbReference type="EMBL" id="RYCF01000107">
    <property type="protein sequence ID" value="MQK26690.1"/>
    <property type="molecule type" value="Genomic_DNA"/>
</dbReference>
<keyword evidence="1" id="KW-0175">Coiled coil</keyword>
<dbReference type="PANTHER" id="PTHR43861:SF6">
    <property type="entry name" value="METHYLTRANSFERASE TYPE 11"/>
    <property type="match status" value="1"/>
</dbReference>
<evidence type="ECO:0000313" key="5">
    <source>
        <dbReference type="Proteomes" id="UP000359125"/>
    </source>
</evidence>
<dbReference type="GO" id="GO:0032259">
    <property type="term" value="P:methylation"/>
    <property type="evidence" value="ECO:0007669"/>
    <property type="project" value="UniProtKB-KW"/>
</dbReference>
<organism evidence="3 5">
    <name type="scientific">Escherichia coli</name>
    <dbReference type="NCBI Taxonomy" id="562"/>
    <lineage>
        <taxon>Bacteria</taxon>
        <taxon>Pseudomonadati</taxon>
        <taxon>Pseudomonadota</taxon>
        <taxon>Gammaproteobacteria</taxon>
        <taxon>Enterobacterales</taxon>
        <taxon>Enterobacteriaceae</taxon>
        <taxon>Escherichia</taxon>
    </lineage>
</organism>
<accession>A0A138XAK2</accession>
<keyword evidence="3" id="KW-0489">Methyltransferase</keyword>
<dbReference type="InterPro" id="IPR025714">
    <property type="entry name" value="Methyltranfer_dom"/>
</dbReference>
<name>A0A138XAK2_ECOLX</name>
<evidence type="ECO:0000256" key="1">
    <source>
        <dbReference type="SAM" id="Coils"/>
    </source>
</evidence>
<dbReference type="EC" id="2.1.1.-" evidence="4"/>
<dbReference type="EMBL" id="CACRYR010000387">
    <property type="protein sequence ID" value="VZR50603.1"/>
    <property type="molecule type" value="Genomic_DNA"/>
</dbReference>
<dbReference type="SUPFAM" id="SSF53335">
    <property type="entry name" value="S-adenosyl-L-methionine-dependent methyltransferases"/>
    <property type="match status" value="1"/>
</dbReference>
<proteinExistence type="predicted"/>
<dbReference type="InterPro" id="IPR029063">
    <property type="entry name" value="SAM-dependent_MTases_sf"/>
</dbReference>
<dbReference type="GO" id="GO:0008168">
    <property type="term" value="F:methyltransferase activity"/>
    <property type="evidence" value="ECO:0007669"/>
    <property type="project" value="UniProtKB-KW"/>
</dbReference>
<evidence type="ECO:0000313" key="4">
    <source>
        <dbReference type="EMBL" id="VZR50603.1"/>
    </source>
</evidence>
<dbReference type="Pfam" id="PF13847">
    <property type="entry name" value="Methyltransf_31"/>
    <property type="match status" value="1"/>
</dbReference>
<dbReference type="Proteomes" id="UP000359125">
    <property type="component" value="Unassembled WGS sequence"/>
</dbReference>
<dbReference type="Gene3D" id="3.40.50.150">
    <property type="entry name" value="Vaccinia Virus protein VP39"/>
    <property type="match status" value="1"/>
</dbReference>
<feature type="coiled-coil region" evidence="1">
    <location>
        <begin position="299"/>
        <end position="326"/>
    </location>
</feature>
<protein>
    <submittedName>
        <fullName evidence="3">Class I SAM-dependent methyltransferase</fullName>
    </submittedName>
    <submittedName>
        <fullName evidence="4">S-adenosylmethionine-dependent methyltransferase/MSMEI_2290</fullName>
        <ecNumber evidence="4">2.1.1.-</ecNumber>
    </submittedName>
</protein>
<reference evidence="4 6" key="2">
    <citation type="submission" date="2019-11" db="EMBL/GenBank/DDBJ databases">
        <authorList>
            <person name="Haines EK M."/>
        </authorList>
    </citation>
    <scope>NUCLEOTIDE SEQUENCE [LARGE SCALE GENOMIC DNA]</scope>
    <source>
        <strain evidence="4">KR2729</strain>
    </source>
</reference>
<sequence length="396" mass="44914">MERLNLSEKPAHSLQESAIHCARYANILHLVKDKVVLDIACGEGYGSALLMKAGAKRVVGVDISEESIERAKKLFGKYDVEYIVSDANTISERYGEDFFDIVVSIETIEHINTPDVFLSSIKKTAKENAIFYITCPNDYWYYPNNEQSNPCHVRKYTFQEFKELSTGVLGNNVQWAYGGSVFGFGTVSANNRGLEKIGSSWMEISESENSINVLNTEIDAVNENNCSFFVGLWNAPETNFSNSTFPISMDAYSRMTEEFESNVSSVLREDQAENKKAISILKKDMKQLTMNLRKSNLLLSALKIENVTLRKNISELQQQLAKQIAMYHDVTNAKNNLELENADLISLHGDLATKNSSLMERISQMEIPYYRYLRLSALLPGFLKKIILKIVRFIRK</sequence>